<comment type="caution">
    <text evidence="3">The sequence shown here is derived from an EMBL/GenBank/DDBJ whole genome shotgun (WGS) entry which is preliminary data.</text>
</comment>
<dbReference type="InterPro" id="IPR019434">
    <property type="entry name" value="DUF2423"/>
</dbReference>
<evidence type="ECO:0000259" key="2">
    <source>
        <dbReference type="Pfam" id="PF10338"/>
    </source>
</evidence>
<evidence type="ECO:0000313" key="4">
    <source>
        <dbReference type="Proteomes" id="UP000827284"/>
    </source>
</evidence>
<dbReference type="PANTHER" id="PTHR28219">
    <property type="entry name" value="UPF0642 PROTEIN YBL028C"/>
    <property type="match status" value="1"/>
</dbReference>
<evidence type="ECO:0000313" key="3">
    <source>
        <dbReference type="EMBL" id="GJJ76243.1"/>
    </source>
</evidence>
<feature type="compositionally biased region" description="Basic and acidic residues" evidence="1">
    <location>
        <begin position="36"/>
        <end position="111"/>
    </location>
</feature>
<organism evidence="3 4">
    <name type="scientific">Entomortierella parvispora</name>
    <dbReference type="NCBI Taxonomy" id="205924"/>
    <lineage>
        <taxon>Eukaryota</taxon>
        <taxon>Fungi</taxon>
        <taxon>Fungi incertae sedis</taxon>
        <taxon>Mucoromycota</taxon>
        <taxon>Mortierellomycotina</taxon>
        <taxon>Mortierellomycetes</taxon>
        <taxon>Mortierellales</taxon>
        <taxon>Mortierellaceae</taxon>
        <taxon>Entomortierella</taxon>
    </lineage>
</organism>
<dbReference type="Proteomes" id="UP000827284">
    <property type="component" value="Unassembled WGS sequence"/>
</dbReference>
<accession>A0A9P3HGP7</accession>
<protein>
    <recommendedName>
        <fullName evidence="2">DUF2423 domain-containing protein</fullName>
    </recommendedName>
</protein>
<feature type="region of interest" description="Disordered" evidence="1">
    <location>
        <begin position="36"/>
        <end position="120"/>
    </location>
</feature>
<dbReference type="EMBL" id="BQFW01000012">
    <property type="protein sequence ID" value="GJJ76243.1"/>
    <property type="molecule type" value="Genomic_DNA"/>
</dbReference>
<dbReference type="Pfam" id="PF10338">
    <property type="entry name" value="YBL028C_N"/>
    <property type="match status" value="1"/>
</dbReference>
<gene>
    <name evidence="3" type="ORF">EMPS_08602</name>
</gene>
<keyword evidence="4" id="KW-1185">Reference proteome</keyword>
<dbReference type="AlphaFoldDB" id="A0A9P3HGP7"/>
<reference evidence="3" key="2">
    <citation type="journal article" date="2022" name="Microbiol. Resour. Announc.">
        <title>Whole-Genome Sequence of Entomortierella parvispora E1425, a Mucoromycotan Fungus Associated with Burkholderiaceae-Related Endosymbiotic Bacteria.</title>
        <authorList>
            <person name="Herlambang A."/>
            <person name="Guo Y."/>
            <person name="Takashima Y."/>
            <person name="Narisawa K."/>
            <person name="Ohta H."/>
            <person name="Nishizawa T."/>
        </authorList>
    </citation>
    <scope>NUCLEOTIDE SEQUENCE</scope>
    <source>
        <strain evidence="3">E1425</strain>
    </source>
</reference>
<dbReference type="OrthoDB" id="4087970at2759"/>
<reference evidence="3" key="1">
    <citation type="submission" date="2021-11" db="EMBL/GenBank/DDBJ databases">
        <authorList>
            <person name="Herlambang A."/>
            <person name="Guo Y."/>
            <person name="Takashima Y."/>
            <person name="Nishizawa T."/>
        </authorList>
    </citation>
    <scope>NUCLEOTIDE SEQUENCE</scope>
    <source>
        <strain evidence="3">E1425</strain>
    </source>
</reference>
<proteinExistence type="predicted"/>
<feature type="domain" description="DUF2423" evidence="2">
    <location>
        <begin position="1"/>
        <end position="42"/>
    </location>
</feature>
<name>A0A9P3HGP7_9FUNG</name>
<dbReference type="GO" id="GO:0030687">
    <property type="term" value="C:preribosome, large subunit precursor"/>
    <property type="evidence" value="ECO:0007669"/>
    <property type="project" value="TreeGrafter"/>
</dbReference>
<dbReference type="PANTHER" id="PTHR28219:SF1">
    <property type="entry name" value="UPF0642 PROTEIN YBL028C"/>
    <property type="match status" value="1"/>
</dbReference>
<sequence>MAKGLRSKSARKFRSIKRELIFGPVETARVHRLSERLKKDAQGPKTSELEAQARGEELMEVEKTVDTSVTGEEKKISTSGRKDANHAKHKMAKEDRKRKNKEKLSKRELKKSSTFFRFHK</sequence>
<evidence type="ECO:0000256" key="1">
    <source>
        <dbReference type="SAM" id="MobiDB-lite"/>
    </source>
</evidence>